<feature type="non-terminal residue" evidence="2">
    <location>
        <position position="1"/>
    </location>
</feature>
<protein>
    <submittedName>
        <fullName evidence="2">Uncharacterized protein</fullName>
    </submittedName>
</protein>
<keyword evidence="1" id="KW-1133">Transmembrane helix</keyword>
<accession>A0A382RVB7</accession>
<sequence length="48" mass="5319">GLLLTYSVGTALGLFLAVIPLIRYPLNKEAHQLIRSQLDLRQQSITPS</sequence>
<feature type="transmembrane region" description="Helical" evidence="1">
    <location>
        <begin position="6"/>
        <end position="26"/>
    </location>
</feature>
<keyword evidence="1" id="KW-0472">Membrane</keyword>
<dbReference type="AlphaFoldDB" id="A0A382RVB7"/>
<evidence type="ECO:0000313" key="2">
    <source>
        <dbReference type="EMBL" id="SVD00888.1"/>
    </source>
</evidence>
<gene>
    <name evidence="2" type="ORF">METZ01_LOCUS353742</name>
</gene>
<organism evidence="2">
    <name type="scientific">marine metagenome</name>
    <dbReference type="NCBI Taxonomy" id="408172"/>
    <lineage>
        <taxon>unclassified sequences</taxon>
        <taxon>metagenomes</taxon>
        <taxon>ecological metagenomes</taxon>
    </lineage>
</organism>
<evidence type="ECO:0000256" key="1">
    <source>
        <dbReference type="SAM" id="Phobius"/>
    </source>
</evidence>
<proteinExistence type="predicted"/>
<keyword evidence="1" id="KW-0812">Transmembrane</keyword>
<dbReference type="EMBL" id="UINC01124025">
    <property type="protein sequence ID" value="SVD00888.1"/>
    <property type="molecule type" value="Genomic_DNA"/>
</dbReference>
<name>A0A382RVB7_9ZZZZ</name>
<reference evidence="2" key="1">
    <citation type="submission" date="2018-05" db="EMBL/GenBank/DDBJ databases">
        <authorList>
            <person name="Lanie J.A."/>
            <person name="Ng W.-L."/>
            <person name="Kazmierczak K.M."/>
            <person name="Andrzejewski T.M."/>
            <person name="Davidsen T.M."/>
            <person name="Wayne K.J."/>
            <person name="Tettelin H."/>
            <person name="Glass J.I."/>
            <person name="Rusch D."/>
            <person name="Podicherti R."/>
            <person name="Tsui H.-C.T."/>
            <person name="Winkler M.E."/>
        </authorList>
    </citation>
    <scope>NUCLEOTIDE SEQUENCE</scope>
</reference>